<feature type="transmembrane region" description="Helical" evidence="1">
    <location>
        <begin position="63"/>
        <end position="85"/>
    </location>
</feature>
<keyword evidence="1" id="KW-0472">Membrane</keyword>
<name>A0A0N5ANE7_9BILA</name>
<dbReference type="PANTHER" id="PTHR11161">
    <property type="entry name" value="O-ACYLTRANSFERASE"/>
    <property type="match status" value="1"/>
</dbReference>
<feature type="transmembrane region" description="Helical" evidence="1">
    <location>
        <begin position="209"/>
        <end position="227"/>
    </location>
</feature>
<evidence type="ECO:0000313" key="2">
    <source>
        <dbReference type="Proteomes" id="UP000046393"/>
    </source>
</evidence>
<feature type="transmembrane region" description="Helical" evidence="1">
    <location>
        <begin position="271"/>
        <end position="287"/>
    </location>
</feature>
<feature type="transmembrane region" description="Helical" evidence="1">
    <location>
        <begin position="324"/>
        <end position="342"/>
    </location>
</feature>
<organism evidence="2 3">
    <name type="scientific">Syphacia muris</name>
    <dbReference type="NCBI Taxonomy" id="451379"/>
    <lineage>
        <taxon>Eukaryota</taxon>
        <taxon>Metazoa</taxon>
        <taxon>Ecdysozoa</taxon>
        <taxon>Nematoda</taxon>
        <taxon>Chromadorea</taxon>
        <taxon>Rhabditida</taxon>
        <taxon>Spirurina</taxon>
        <taxon>Oxyuridomorpha</taxon>
        <taxon>Oxyuroidea</taxon>
        <taxon>Oxyuridae</taxon>
        <taxon>Syphacia</taxon>
    </lineage>
</organism>
<protein>
    <submittedName>
        <fullName evidence="3">Nose resistant to fluoxetine protein 6</fullName>
    </submittedName>
</protein>
<proteinExistence type="predicted"/>
<dbReference type="InterPro" id="IPR052728">
    <property type="entry name" value="O2_lipid_transport_reg"/>
</dbReference>
<dbReference type="AlphaFoldDB" id="A0A0N5ANE7"/>
<dbReference type="Proteomes" id="UP000046393">
    <property type="component" value="Unplaced"/>
</dbReference>
<feature type="transmembrane region" description="Helical" evidence="1">
    <location>
        <begin position="105"/>
        <end position="124"/>
    </location>
</feature>
<keyword evidence="2" id="KW-1185">Reference proteome</keyword>
<evidence type="ECO:0000256" key="1">
    <source>
        <dbReference type="SAM" id="Phobius"/>
    </source>
</evidence>
<accession>A0A0N5ANE7</accession>
<feature type="transmembrane region" description="Helical" evidence="1">
    <location>
        <begin position="354"/>
        <end position="375"/>
    </location>
</feature>
<dbReference type="PANTHER" id="PTHR11161:SF14">
    <property type="entry name" value="NOSE RESISTANT-TO-FLUOXETINE PROTEIN N-TERMINAL DOMAIN-CONTAINING PROTEIN"/>
    <property type="match status" value="1"/>
</dbReference>
<evidence type="ECO:0000313" key="3">
    <source>
        <dbReference type="WBParaSite" id="SMUV_0000613101-mRNA-1"/>
    </source>
</evidence>
<dbReference type="WBParaSite" id="SMUV_0000613101-mRNA-1">
    <property type="protein sequence ID" value="SMUV_0000613101-mRNA-1"/>
    <property type="gene ID" value="SMUV_0000613101"/>
</dbReference>
<keyword evidence="1" id="KW-0812">Transmembrane</keyword>
<keyword evidence="1" id="KW-1133">Transmembrane helix</keyword>
<sequence>SYRVIFTVKKVNYNRHIRILYAELFYFSNDFKNKNIARCISIRINGNRCLSTKRYHSYHSAQGLQVLATAFVVTANCYLIMMPYIENVIFSYELVKSFLLHPLNNFSFHIDGFIAVSSLFWTLIILPSYTVLILFMNCVFATLSSGPLWNHNELINRCNNNWWKNLLFINNFFDASDTCLDSGYLISLEAQYFFLLTLMLYASKRHKKVVISTAILTLLASVAYTFWTVTANSLIPTVVVSIGIRFSLLVIGLLIAYITYPYVIQAGPSTPLFYCLYAAVHRLIFALDAMALYFIIIHFIANIVTGELISFLEWRIFNPISKQCFVIFLVSESVFIYLFSSLHRPFYATHWSTLYMALGTLVLSCIIAIALDVFITRPIRNIIWYEFGMPLQQVEQRNMICLAKIPEEQLGLNAK</sequence>
<reference evidence="3" key="1">
    <citation type="submission" date="2017-02" db="UniProtKB">
        <authorList>
            <consortium name="WormBaseParasite"/>
        </authorList>
    </citation>
    <scope>IDENTIFICATION</scope>
</reference>
<feature type="transmembrane region" description="Helical" evidence="1">
    <location>
        <begin position="233"/>
        <end position="259"/>
    </location>
</feature>
<feature type="transmembrane region" description="Helical" evidence="1">
    <location>
        <begin position="293"/>
        <end position="312"/>
    </location>
</feature>